<evidence type="ECO:0000313" key="1">
    <source>
        <dbReference type="EMBL" id="AUN98654.1"/>
    </source>
</evidence>
<gene>
    <name evidence="1" type="ORF">C0V70_11185</name>
</gene>
<dbReference type="AlphaFoldDB" id="A0A2K9NV61"/>
<organism evidence="1 2">
    <name type="scientific">Bacteriovorax stolpii</name>
    <name type="common">Bdellovibrio stolpii</name>
    <dbReference type="NCBI Taxonomy" id="960"/>
    <lineage>
        <taxon>Bacteria</taxon>
        <taxon>Pseudomonadati</taxon>
        <taxon>Bdellovibrionota</taxon>
        <taxon>Bacteriovoracia</taxon>
        <taxon>Bacteriovoracales</taxon>
        <taxon>Bacteriovoracaceae</taxon>
        <taxon>Bacteriovorax</taxon>
    </lineage>
</organism>
<accession>A0A2K9NV61</accession>
<dbReference type="OrthoDB" id="5296020at2"/>
<name>A0A2K9NV61_BACTC</name>
<dbReference type="KEGG" id="bsto:C0V70_11185"/>
<reference evidence="1 2" key="1">
    <citation type="submission" date="2018-01" db="EMBL/GenBank/DDBJ databases">
        <title>Complete genome sequence of Bacteriovorax stolpii DSM12778.</title>
        <authorList>
            <person name="Tang B."/>
            <person name="Chang J."/>
        </authorList>
    </citation>
    <scope>NUCLEOTIDE SEQUENCE [LARGE SCALE GENOMIC DNA]</scope>
    <source>
        <strain evidence="1 2">DSM 12778</strain>
    </source>
</reference>
<dbReference type="EMBL" id="CP025704">
    <property type="protein sequence ID" value="AUN98654.1"/>
    <property type="molecule type" value="Genomic_DNA"/>
</dbReference>
<protein>
    <submittedName>
        <fullName evidence="1">Uncharacterized protein</fullName>
    </submittedName>
</protein>
<sequence>MNIFQTLYTPIKGAFLAFDKKVDGSITFFIKHYGKSRFMIAMSKKAQYLGLEKLWEKGPKAFVYFFLFYLVRDTILYIILPIVFARMATN</sequence>
<dbReference type="Proteomes" id="UP000235584">
    <property type="component" value="Chromosome"/>
</dbReference>
<dbReference type="RefSeq" id="WP_102243945.1">
    <property type="nucleotide sequence ID" value="NZ_CP025704.1"/>
</dbReference>
<keyword evidence="2" id="KW-1185">Reference proteome</keyword>
<proteinExistence type="predicted"/>
<evidence type="ECO:0000313" key="2">
    <source>
        <dbReference type="Proteomes" id="UP000235584"/>
    </source>
</evidence>